<protein>
    <recommendedName>
        <fullName evidence="5">Nucleolar protein 16</fullName>
    </recommendedName>
</protein>
<feature type="compositionally biased region" description="Polar residues" evidence="8">
    <location>
        <begin position="30"/>
        <end position="39"/>
    </location>
</feature>
<dbReference type="PANTHER" id="PTHR13243:SF1">
    <property type="entry name" value="NUCLEOLAR PROTEIN 16"/>
    <property type="match status" value="1"/>
</dbReference>
<keyword evidence="7" id="KW-0687">Ribonucleoprotein</keyword>
<evidence type="ECO:0000313" key="10">
    <source>
        <dbReference type="Proteomes" id="UP000029964"/>
    </source>
</evidence>
<feature type="region of interest" description="Disordered" evidence="8">
    <location>
        <begin position="55"/>
        <end position="87"/>
    </location>
</feature>
<evidence type="ECO:0000256" key="3">
    <source>
        <dbReference type="ARBA" id="ARBA00008479"/>
    </source>
</evidence>
<evidence type="ECO:0000256" key="8">
    <source>
        <dbReference type="SAM" id="MobiDB-lite"/>
    </source>
</evidence>
<evidence type="ECO:0000313" key="9">
    <source>
        <dbReference type="EMBL" id="KFH46942.1"/>
    </source>
</evidence>
<feature type="region of interest" description="Disordered" evidence="8">
    <location>
        <begin position="116"/>
        <end position="155"/>
    </location>
</feature>
<dbReference type="STRING" id="857340.A0A086TC60"/>
<feature type="compositionally biased region" description="Acidic residues" evidence="8">
    <location>
        <begin position="127"/>
        <end position="145"/>
    </location>
</feature>
<keyword evidence="10" id="KW-1185">Reference proteome</keyword>
<keyword evidence="6" id="KW-0539">Nucleus</keyword>
<feature type="compositionally biased region" description="Polar residues" evidence="8">
    <location>
        <begin position="62"/>
        <end position="83"/>
    </location>
</feature>
<dbReference type="Pfam" id="PF09420">
    <property type="entry name" value="Nop16"/>
    <property type="match status" value="1"/>
</dbReference>
<dbReference type="GO" id="GO:0030687">
    <property type="term" value="C:preribosome, large subunit precursor"/>
    <property type="evidence" value="ECO:0007669"/>
    <property type="project" value="EnsemblFungi"/>
</dbReference>
<dbReference type="OrthoDB" id="285729at2759"/>
<comment type="subcellular location">
    <subcellularLocation>
        <location evidence="2">Nucleus</location>
        <location evidence="2">Nucleolus</location>
    </subcellularLocation>
</comment>
<evidence type="ECO:0000256" key="5">
    <source>
        <dbReference type="ARBA" id="ARBA00015522"/>
    </source>
</evidence>
<name>A0A086TC60_HAPC1</name>
<reference evidence="10" key="1">
    <citation type="journal article" date="2014" name="Genome Announc.">
        <title>Genome sequence and annotation of Acremonium chrysogenum, producer of the beta-lactam antibiotic cephalosporin C.</title>
        <authorList>
            <person name="Terfehr D."/>
            <person name="Dahlmann T.A."/>
            <person name="Specht T."/>
            <person name="Zadra I."/>
            <person name="Kuernsteiner H."/>
            <person name="Kueck U."/>
        </authorList>
    </citation>
    <scope>NUCLEOTIDE SEQUENCE [LARGE SCALE GENOMIC DNA]</scope>
    <source>
        <strain evidence="10">ATCC 11550 / CBS 779.69 / DSM 880 / IAM 14645 / JCM 23072 / IMI 49137</strain>
    </source>
</reference>
<evidence type="ECO:0000256" key="7">
    <source>
        <dbReference type="ARBA" id="ARBA00023274"/>
    </source>
</evidence>
<sequence>MGRELQKKKRRAQRQPVRQSNRPKRPLNPLGNSTIAQNWDKSQTLAQNYRRLGLAARLRNPTGGTEKQLSSSRNNDNKTQQARNDPFAIAPVEKAILSEAKVERDADGKIVRILGRTSSNPLNDPLNELDSDSEAEDRDEPEYEEWGGIRETGGETEVVKSLMEEARHPVEKKPRHQSEREREWLGRLVAKYGDDTAAMARDRKLNPMQQTAADIARRIKKMKA</sequence>
<dbReference type="InterPro" id="IPR019002">
    <property type="entry name" value="Ribosome_biogenesis_Nop16"/>
</dbReference>
<evidence type="ECO:0000256" key="2">
    <source>
        <dbReference type="ARBA" id="ARBA00004604"/>
    </source>
</evidence>
<evidence type="ECO:0000256" key="4">
    <source>
        <dbReference type="ARBA" id="ARBA00011187"/>
    </source>
</evidence>
<comment type="caution">
    <text evidence="9">The sequence shown here is derived from an EMBL/GenBank/DDBJ whole genome shotgun (WGS) entry which is preliminary data.</text>
</comment>
<evidence type="ECO:0000256" key="6">
    <source>
        <dbReference type="ARBA" id="ARBA00023242"/>
    </source>
</evidence>
<dbReference type="AlphaFoldDB" id="A0A086TC60"/>
<gene>
    <name evidence="9" type="ORF">ACRE_022740</name>
</gene>
<organism evidence="9 10">
    <name type="scientific">Hapsidospora chrysogenum (strain ATCC 11550 / CBS 779.69 / DSM 880 / IAM 14645 / JCM 23072 / IMI 49137)</name>
    <name type="common">Acremonium chrysogenum</name>
    <dbReference type="NCBI Taxonomy" id="857340"/>
    <lineage>
        <taxon>Eukaryota</taxon>
        <taxon>Fungi</taxon>
        <taxon>Dikarya</taxon>
        <taxon>Ascomycota</taxon>
        <taxon>Pezizomycotina</taxon>
        <taxon>Sordariomycetes</taxon>
        <taxon>Hypocreomycetidae</taxon>
        <taxon>Hypocreales</taxon>
        <taxon>Bionectriaceae</taxon>
        <taxon>Hapsidospora</taxon>
    </lineage>
</organism>
<feature type="region of interest" description="Disordered" evidence="8">
    <location>
        <begin position="1"/>
        <end position="39"/>
    </location>
</feature>
<comment type="function">
    <text evidence="1">Involved in the biogenesis of the 60S ribosomal subunit.</text>
</comment>
<comment type="subunit">
    <text evidence="4">Component of the pre-66S ribosomal particle.</text>
</comment>
<proteinExistence type="inferred from homology"/>
<dbReference type="EMBL" id="JPKY01000014">
    <property type="protein sequence ID" value="KFH46942.1"/>
    <property type="molecule type" value="Genomic_DNA"/>
</dbReference>
<evidence type="ECO:0000256" key="1">
    <source>
        <dbReference type="ARBA" id="ARBA00002889"/>
    </source>
</evidence>
<dbReference type="GO" id="GO:0042273">
    <property type="term" value="P:ribosomal large subunit biogenesis"/>
    <property type="evidence" value="ECO:0007669"/>
    <property type="project" value="EnsemblFungi"/>
</dbReference>
<dbReference type="PANTHER" id="PTHR13243">
    <property type="entry name" value="HSPC111 PROTEIN-RELATED"/>
    <property type="match status" value="1"/>
</dbReference>
<comment type="similarity">
    <text evidence="3">Belongs to the NOP16 family.</text>
</comment>
<dbReference type="GO" id="GO:0005730">
    <property type="term" value="C:nucleolus"/>
    <property type="evidence" value="ECO:0007669"/>
    <property type="project" value="UniProtKB-SubCell"/>
</dbReference>
<dbReference type="HOGENOM" id="CLU_078857_0_0_1"/>
<accession>A0A086TC60</accession>
<dbReference type="Proteomes" id="UP000029964">
    <property type="component" value="Unassembled WGS sequence"/>
</dbReference>
<feature type="compositionally biased region" description="Basic residues" evidence="8">
    <location>
        <begin position="1"/>
        <end position="13"/>
    </location>
</feature>